<dbReference type="Proteomes" id="UP001229836">
    <property type="component" value="Chromosome"/>
</dbReference>
<name>A0ABY8S5E2_9GAMM</name>
<evidence type="ECO:0000313" key="1">
    <source>
        <dbReference type="EMBL" id="WHP06920.1"/>
    </source>
</evidence>
<protein>
    <submittedName>
        <fullName evidence="1">Uncharacterized protein</fullName>
    </submittedName>
</protein>
<organism evidence="1 2">
    <name type="scientific">Acinetobacter corruptisaponis</name>
    <dbReference type="NCBI Taxonomy" id="3045147"/>
    <lineage>
        <taxon>Bacteria</taxon>
        <taxon>Pseudomonadati</taxon>
        <taxon>Pseudomonadota</taxon>
        <taxon>Gammaproteobacteria</taxon>
        <taxon>Moraxellales</taxon>
        <taxon>Moraxellaceae</taxon>
        <taxon>Acinetobacter</taxon>
    </lineage>
</organism>
<keyword evidence="2" id="KW-1185">Reference proteome</keyword>
<reference evidence="1 2" key="1">
    <citation type="submission" date="2023-05" db="EMBL/GenBank/DDBJ databases">
        <title>The complete genome of Acinetobacter sp. nov KCTC 92772.</title>
        <authorList>
            <person name="Zhou G."/>
        </authorList>
    </citation>
    <scope>NUCLEOTIDE SEQUENCE [LARGE SCALE GENOMIC DNA]</scope>
    <source>
        <strain evidence="1 2">KCTC 92772</strain>
    </source>
</reference>
<dbReference type="RefSeq" id="WP_283268546.1">
    <property type="nucleotide sequence ID" value="NZ_CP125669.1"/>
</dbReference>
<sequence length="74" mass="8680">MKLYYLKKDNLYLHVQTTLFEQYEDSSAISGLFSPQYIFSEKKDGAMQFSNKADANRYLILNSRKLKDFTVAIE</sequence>
<proteinExistence type="predicted"/>
<dbReference type="EMBL" id="CP125669">
    <property type="protein sequence ID" value="WHP06920.1"/>
    <property type="molecule type" value="Genomic_DNA"/>
</dbReference>
<evidence type="ECO:0000313" key="2">
    <source>
        <dbReference type="Proteomes" id="UP001229836"/>
    </source>
</evidence>
<gene>
    <name evidence="1" type="ORF">QLH32_05490</name>
</gene>
<accession>A0ABY8S5E2</accession>